<reference evidence="2 3" key="1">
    <citation type="submission" date="2021-09" db="EMBL/GenBank/DDBJ databases">
        <title>Genomic insights and catalytic innovation underlie evolution of tropane alkaloids biosynthesis.</title>
        <authorList>
            <person name="Wang Y.-J."/>
            <person name="Tian T."/>
            <person name="Huang J.-P."/>
            <person name="Huang S.-X."/>
        </authorList>
    </citation>
    <scope>NUCLEOTIDE SEQUENCE [LARGE SCALE GENOMIC DNA]</scope>
    <source>
        <strain evidence="2">KIB-2018</strain>
        <tissue evidence="2">Leaf</tissue>
    </source>
</reference>
<dbReference type="EMBL" id="JAIWQS010000008">
    <property type="protein sequence ID" value="KAJ8898842.1"/>
    <property type="molecule type" value="Genomic_DNA"/>
</dbReference>
<keyword evidence="3" id="KW-1185">Reference proteome</keyword>
<keyword evidence="1" id="KW-0472">Membrane</keyword>
<name>A0AAV8UC09_9ROSI</name>
<keyword evidence="1" id="KW-1133">Transmembrane helix</keyword>
<gene>
    <name evidence="2" type="ORF">K2173_008151</name>
</gene>
<evidence type="ECO:0000256" key="1">
    <source>
        <dbReference type="SAM" id="Phobius"/>
    </source>
</evidence>
<accession>A0AAV8UC09</accession>
<evidence type="ECO:0000313" key="2">
    <source>
        <dbReference type="EMBL" id="KAJ8898842.1"/>
    </source>
</evidence>
<dbReference type="AlphaFoldDB" id="A0AAV8UC09"/>
<evidence type="ECO:0000313" key="3">
    <source>
        <dbReference type="Proteomes" id="UP001159364"/>
    </source>
</evidence>
<feature type="transmembrane region" description="Helical" evidence="1">
    <location>
        <begin position="32"/>
        <end position="54"/>
    </location>
</feature>
<protein>
    <submittedName>
        <fullName evidence="2">Uncharacterized protein</fullName>
    </submittedName>
</protein>
<comment type="caution">
    <text evidence="2">The sequence shown here is derived from an EMBL/GenBank/DDBJ whole genome shotgun (WGS) entry which is preliminary data.</text>
</comment>
<organism evidence="2 3">
    <name type="scientific">Erythroxylum novogranatense</name>
    <dbReference type="NCBI Taxonomy" id="1862640"/>
    <lineage>
        <taxon>Eukaryota</taxon>
        <taxon>Viridiplantae</taxon>
        <taxon>Streptophyta</taxon>
        <taxon>Embryophyta</taxon>
        <taxon>Tracheophyta</taxon>
        <taxon>Spermatophyta</taxon>
        <taxon>Magnoliopsida</taxon>
        <taxon>eudicotyledons</taxon>
        <taxon>Gunneridae</taxon>
        <taxon>Pentapetalae</taxon>
        <taxon>rosids</taxon>
        <taxon>fabids</taxon>
        <taxon>Malpighiales</taxon>
        <taxon>Erythroxylaceae</taxon>
        <taxon>Erythroxylum</taxon>
    </lineage>
</organism>
<keyword evidence="1" id="KW-0812">Transmembrane</keyword>
<sequence>MMYVDQAFPISDEDVMMETSYAITNRPPVKEIALAVSLFIFGIIGILLGVFMTYNRISSDRNHGLRESSDNDLQKELSGNLPFIQCIKVQ</sequence>
<dbReference type="Proteomes" id="UP001159364">
    <property type="component" value="Linkage Group LG08"/>
</dbReference>
<proteinExistence type="predicted"/>